<evidence type="ECO:0000313" key="3">
    <source>
        <dbReference type="Proteomes" id="UP001501757"/>
    </source>
</evidence>
<name>A0ABN0XU95_9ALTE</name>
<gene>
    <name evidence="2" type="ORF">GCM10009092_41220</name>
</gene>
<feature type="signal peptide" evidence="1">
    <location>
        <begin position="1"/>
        <end position="22"/>
    </location>
</feature>
<feature type="chain" id="PRO_5046294022" description="Lipoprotein" evidence="1">
    <location>
        <begin position="23"/>
        <end position="219"/>
    </location>
</feature>
<keyword evidence="3" id="KW-1185">Reference proteome</keyword>
<reference evidence="2 3" key="1">
    <citation type="journal article" date="2019" name="Int. J. Syst. Evol. Microbiol.">
        <title>The Global Catalogue of Microorganisms (GCM) 10K type strain sequencing project: providing services to taxonomists for standard genome sequencing and annotation.</title>
        <authorList>
            <consortium name="The Broad Institute Genomics Platform"/>
            <consortium name="The Broad Institute Genome Sequencing Center for Infectious Disease"/>
            <person name="Wu L."/>
            <person name="Ma J."/>
        </authorList>
    </citation>
    <scope>NUCLEOTIDE SEQUENCE [LARGE SCALE GENOMIC DNA]</scope>
    <source>
        <strain evidence="2 3">JCM 13378</strain>
    </source>
</reference>
<protein>
    <recommendedName>
        <fullName evidence="4">Lipoprotein</fullName>
    </recommendedName>
</protein>
<organism evidence="2 3">
    <name type="scientific">Bowmanella denitrificans</name>
    <dbReference type="NCBI Taxonomy" id="366582"/>
    <lineage>
        <taxon>Bacteria</taxon>
        <taxon>Pseudomonadati</taxon>
        <taxon>Pseudomonadota</taxon>
        <taxon>Gammaproteobacteria</taxon>
        <taxon>Alteromonadales</taxon>
        <taxon>Alteromonadaceae</taxon>
        <taxon>Bowmanella</taxon>
    </lineage>
</organism>
<dbReference type="PROSITE" id="PS51257">
    <property type="entry name" value="PROKAR_LIPOPROTEIN"/>
    <property type="match status" value="1"/>
</dbReference>
<dbReference type="EMBL" id="BAAAEI010000028">
    <property type="protein sequence ID" value="GAA0372707.1"/>
    <property type="molecule type" value="Genomic_DNA"/>
</dbReference>
<evidence type="ECO:0000256" key="1">
    <source>
        <dbReference type="SAM" id="SignalP"/>
    </source>
</evidence>
<proteinExistence type="predicted"/>
<keyword evidence="1" id="KW-0732">Signal</keyword>
<comment type="caution">
    <text evidence="2">The sequence shown here is derived from an EMBL/GenBank/DDBJ whole genome shotgun (WGS) entry which is preliminary data.</text>
</comment>
<sequence length="219" mass="24247">MGMRVKQSALLLLAALGMGACSSDQVDKAIDDRPKNRDTTITFVNALNDDAGFYLHPHAMFGDVFRDKYKAVDLLSEDYGSYLYGWNKDYAKTTFGVRNKNSNNKSRKLDAHLADGGRTWVVAWMNGSNYELSVFDKSPRNRADIISVRVLANADMDVAVDGKHISRVKSGKVSTHISVEQCNGTLSIANRAINLCQQEYGRSYLLVADSDGARVIVEE</sequence>
<evidence type="ECO:0008006" key="4">
    <source>
        <dbReference type="Google" id="ProtNLM"/>
    </source>
</evidence>
<evidence type="ECO:0000313" key="2">
    <source>
        <dbReference type="EMBL" id="GAA0372707.1"/>
    </source>
</evidence>
<dbReference type="Proteomes" id="UP001501757">
    <property type="component" value="Unassembled WGS sequence"/>
</dbReference>
<accession>A0ABN0XU95</accession>